<dbReference type="Proteomes" id="UP000800036">
    <property type="component" value="Unassembled WGS sequence"/>
</dbReference>
<comment type="subunit">
    <text evidence="2">Monomer.</text>
</comment>
<dbReference type="SUPFAM" id="SSF50129">
    <property type="entry name" value="GroES-like"/>
    <property type="match status" value="1"/>
</dbReference>
<evidence type="ECO:0000259" key="4">
    <source>
        <dbReference type="SMART" id="SM00829"/>
    </source>
</evidence>
<dbReference type="Gene3D" id="3.90.180.10">
    <property type="entry name" value="Medium-chain alcohol dehydrogenases, catalytic domain"/>
    <property type="match status" value="1"/>
</dbReference>
<dbReference type="EMBL" id="ML976692">
    <property type="protein sequence ID" value="KAF1971583.1"/>
    <property type="molecule type" value="Genomic_DNA"/>
</dbReference>
<keyword evidence="6" id="KW-1185">Reference proteome</keyword>
<dbReference type="InterPro" id="IPR011032">
    <property type="entry name" value="GroES-like_sf"/>
</dbReference>
<dbReference type="PANTHER" id="PTHR45348">
    <property type="entry name" value="HYPOTHETICAL OXIDOREDUCTASE (EUROFUNG)"/>
    <property type="match status" value="1"/>
</dbReference>
<dbReference type="SUPFAM" id="SSF51735">
    <property type="entry name" value="NAD(P)-binding Rossmann-fold domains"/>
    <property type="match status" value="1"/>
</dbReference>
<dbReference type="Pfam" id="PF00107">
    <property type="entry name" value="ADH_zinc_N"/>
    <property type="match status" value="1"/>
</dbReference>
<keyword evidence="3" id="KW-0560">Oxidoreductase</keyword>
<dbReference type="Pfam" id="PF08240">
    <property type="entry name" value="ADH_N"/>
    <property type="match status" value="1"/>
</dbReference>
<evidence type="ECO:0000313" key="5">
    <source>
        <dbReference type="EMBL" id="KAF1971583.1"/>
    </source>
</evidence>
<dbReference type="PANTHER" id="PTHR45348:SF7">
    <property type="entry name" value="ZINC BINDING OXIDOREDUCTASE, PUTATIVE-RELATED"/>
    <property type="match status" value="1"/>
</dbReference>
<name>A0A6A5V2A8_9PLEO</name>
<reference evidence="5" key="1">
    <citation type="journal article" date="2020" name="Stud. Mycol.">
        <title>101 Dothideomycetes genomes: a test case for predicting lifestyles and emergence of pathogens.</title>
        <authorList>
            <person name="Haridas S."/>
            <person name="Albert R."/>
            <person name="Binder M."/>
            <person name="Bloem J."/>
            <person name="Labutti K."/>
            <person name="Salamov A."/>
            <person name="Andreopoulos B."/>
            <person name="Baker S."/>
            <person name="Barry K."/>
            <person name="Bills G."/>
            <person name="Bluhm B."/>
            <person name="Cannon C."/>
            <person name="Castanera R."/>
            <person name="Culley D."/>
            <person name="Daum C."/>
            <person name="Ezra D."/>
            <person name="Gonzalez J."/>
            <person name="Henrissat B."/>
            <person name="Kuo A."/>
            <person name="Liang C."/>
            <person name="Lipzen A."/>
            <person name="Lutzoni F."/>
            <person name="Magnuson J."/>
            <person name="Mondo S."/>
            <person name="Nolan M."/>
            <person name="Ohm R."/>
            <person name="Pangilinan J."/>
            <person name="Park H.-J."/>
            <person name="Ramirez L."/>
            <person name="Alfaro M."/>
            <person name="Sun H."/>
            <person name="Tritt A."/>
            <person name="Yoshinaga Y."/>
            <person name="Zwiers L.-H."/>
            <person name="Turgeon B."/>
            <person name="Goodwin S."/>
            <person name="Spatafora J."/>
            <person name="Crous P."/>
            <person name="Grigoriev I."/>
        </authorList>
    </citation>
    <scope>NUCLEOTIDE SEQUENCE</scope>
    <source>
        <strain evidence="5">CBS 107.79</strain>
    </source>
</reference>
<dbReference type="InterPro" id="IPR047122">
    <property type="entry name" value="Trans-enoyl_RdTase-like"/>
</dbReference>
<evidence type="ECO:0000256" key="3">
    <source>
        <dbReference type="ARBA" id="ARBA00023002"/>
    </source>
</evidence>
<dbReference type="InterPro" id="IPR036291">
    <property type="entry name" value="NAD(P)-bd_dom_sf"/>
</dbReference>
<sequence>MMKALVTERGMLTRSINMLAGKSIGKGIKEVDVPRPKIAKNEILVKVRATALNPIDAKFIDFIAPSGNIAGCDFAGVVEEIRQDAPGGWKVNDRVAGFVQGSIDKGRGAFAEYINVEGDLAWKIPDEVSDEEAATFGIPAVTAMQALYLHLDIPWPAADGTAANSVGTPIFIYGGSSSVGLFAIQLAKKSGFTVITTASPHSFDLVKKYGADDVFDYHQPTAAQDIAVKYPNITRALDCFSEGKSTQFCAEVLKRSGSKVVTLLDSKANVPGVKVEMIMSFQLLGKAFAWLPPIGHKFSASPKEREALVMFYASLNELAKTINPPPIKTMTPGFQGILEVFDYGMTHVCRDNGSMVNTGISDVLPIHLRLPMKLIIAIRARSVDVAGWIALHAAAVAGPESHGQFLMDKEIVEPASYINSAEGQKVQKMLWNETVDEMSKLTTVPAWMRKV</sequence>
<comment type="similarity">
    <text evidence="1">Belongs to the zinc-containing alcohol dehydrogenase family.</text>
</comment>
<evidence type="ECO:0000256" key="1">
    <source>
        <dbReference type="ARBA" id="ARBA00008072"/>
    </source>
</evidence>
<dbReference type="SMART" id="SM00829">
    <property type="entry name" value="PKS_ER"/>
    <property type="match status" value="1"/>
</dbReference>
<dbReference type="InterPro" id="IPR020843">
    <property type="entry name" value="ER"/>
</dbReference>
<gene>
    <name evidence="5" type="ORF">BU23DRAFT_600142</name>
</gene>
<dbReference type="Gene3D" id="3.40.50.720">
    <property type="entry name" value="NAD(P)-binding Rossmann-like Domain"/>
    <property type="match status" value="1"/>
</dbReference>
<dbReference type="OrthoDB" id="48317at2759"/>
<feature type="domain" description="Enoyl reductase (ER)" evidence="4">
    <location>
        <begin position="27"/>
        <end position="296"/>
    </location>
</feature>
<evidence type="ECO:0000256" key="2">
    <source>
        <dbReference type="ARBA" id="ARBA00011245"/>
    </source>
</evidence>
<organism evidence="5 6">
    <name type="scientific">Bimuria novae-zelandiae CBS 107.79</name>
    <dbReference type="NCBI Taxonomy" id="1447943"/>
    <lineage>
        <taxon>Eukaryota</taxon>
        <taxon>Fungi</taxon>
        <taxon>Dikarya</taxon>
        <taxon>Ascomycota</taxon>
        <taxon>Pezizomycotina</taxon>
        <taxon>Dothideomycetes</taxon>
        <taxon>Pleosporomycetidae</taxon>
        <taxon>Pleosporales</taxon>
        <taxon>Massarineae</taxon>
        <taxon>Didymosphaeriaceae</taxon>
        <taxon>Bimuria</taxon>
    </lineage>
</organism>
<accession>A0A6A5V2A8</accession>
<dbReference type="AlphaFoldDB" id="A0A6A5V2A8"/>
<evidence type="ECO:0000313" key="6">
    <source>
        <dbReference type="Proteomes" id="UP000800036"/>
    </source>
</evidence>
<dbReference type="GO" id="GO:0016651">
    <property type="term" value="F:oxidoreductase activity, acting on NAD(P)H"/>
    <property type="evidence" value="ECO:0007669"/>
    <property type="project" value="InterPro"/>
</dbReference>
<protein>
    <submittedName>
        <fullName evidence="5">GroES-like protein</fullName>
    </submittedName>
</protein>
<dbReference type="CDD" id="cd08249">
    <property type="entry name" value="enoyl_reductase_like"/>
    <property type="match status" value="1"/>
</dbReference>
<dbReference type="InterPro" id="IPR013154">
    <property type="entry name" value="ADH-like_N"/>
</dbReference>
<dbReference type="InterPro" id="IPR013149">
    <property type="entry name" value="ADH-like_C"/>
</dbReference>
<proteinExistence type="inferred from homology"/>